<organism evidence="2 3">
    <name type="scientific">Paraburkholderia xenovorans (strain LB400)</name>
    <dbReference type="NCBI Taxonomy" id="266265"/>
    <lineage>
        <taxon>Bacteria</taxon>
        <taxon>Pseudomonadati</taxon>
        <taxon>Pseudomonadota</taxon>
        <taxon>Betaproteobacteria</taxon>
        <taxon>Burkholderiales</taxon>
        <taxon>Burkholderiaceae</taxon>
        <taxon>Paraburkholderia</taxon>
    </lineage>
</organism>
<reference evidence="2 3" key="1">
    <citation type="journal article" date="2006" name="Proc. Natl. Acad. Sci. U.S.A.">
        <title>Burkholderia xenovorans LB400 harbors a multi-replicon, 9.73-Mbp genome shaped for versatility.</title>
        <authorList>
            <person name="Chain P.S."/>
            <person name="Denef V.J."/>
            <person name="Konstantinidis K.T."/>
            <person name="Vergez L.M."/>
            <person name="Agullo L."/>
            <person name="Reyes V.L."/>
            <person name="Hauser L."/>
            <person name="Cordova M."/>
            <person name="Gomez L."/>
            <person name="Gonzalez M."/>
            <person name="Land M."/>
            <person name="Lao V."/>
            <person name="Larimer F."/>
            <person name="LiPuma J.J."/>
            <person name="Mahenthiralingam E."/>
            <person name="Malfatti S.A."/>
            <person name="Marx C.J."/>
            <person name="Parnell J.J."/>
            <person name="Ramette A."/>
            <person name="Richardson P."/>
            <person name="Seeger M."/>
            <person name="Smith D."/>
            <person name="Spilker T."/>
            <person name="Sul W.J."/>
            <person name="Tsoi T.V."/>
            <person name="Ulrich L.E."/>
            <person name="Zhulin I.B."/>
            <person name="Tiedje J.M."/>
        </authorList>
    </citation>
    <scope>NUCLEOTIDE SEQUENCE [LARGE SCALE GENOMIC DNA]</scope>
    <source>
        <strain evidence="2 3">LB400</strain>
    </source>
</reference>
<name>Q144K3_PARXL</name>
<gene>
    <name evidence="2" type="ORF">Bxe_A3756</name>
</gene>
<dbReference type="Proteomes" id="UP000001817">
    <property type="component" value="Chromosome 1"/>
</dbReference>
<feature type="compositionally biased region" description="Polar residues" evidence="1">
    <location>
        <begin position="41"/>
        <end position="55"/>
    </location>
</feature>
<keyword evidence="3" id="KW-1185">Reference proteome</keyword>
<evidence type="ECO:0000313" key="3">
    <source>
        <dbReference type="Proteomes" id="UP000001817"/>
    </source>
</evidence>
<proteinExistence type="predicted"/>
<dbReference type="EMBL" id="CP000270">
    <property type="protein sequence ID" value="ABE29236.1"/>
    <property type="molecule type" value="Genomic_DNA"/>
</dbReference>
<feature type="region of interest" description="Disordered" evidence="1">
    <location>
        <begin position="37"/>
        <end position="79"/>
    </location>
</feature>
<dbReference type="KEGG" id="bxe:Bxe_A3756"/>
<evidence type="ECO:0000313" key="2">
    <source>
        <dbReference type="EMBL" id="ABE29236.1"/>
    </source>
</evidence>
<feature type="compositionally biased region" description="Low complexity" evidence="1">
    <location>
        <begin position="70"/>
        <end position="79"/>
    </location>
</feature>
<protein>
    <submittedName>
        <fullName evidence="2">Uncharacterized protein</fullName>
    </submittedName>
</protein>
<sequence>MTDWAFPTHAGYTRLRQPMAFEKNRLTAHQDEAAQLPRLWDSSNRGKVTTSSGRPTRSFPRIFRPDETTSNRVTSSRRVNSTMSACAVHGRFGKVIE</sequence>
<evidence type="ECO:0000256" key="1">
    <source>
        <dbReference type="SAM" id="MobiDB-lite"/>
    </source>
</evidence>
<dbReference type="AlphaFoldDB" id="Q144K3"/>
<accession>Q144K3</accession>